<dbReference type="AlphaFoldDB" id="A0A285SXP7"/>
<dbReference type="PROSITE" id="PS51819">
    <property type="entry name" value="VOC"/>
    <property type="match status" value="1"/>
</dbReference>
<accession>A0A285SXP7</accession>
<dbReference type="InterPro" id="IPR037523">
    <property type="entry name" value="VOC_core"/>
</dbReference>
<dbReference type="STRING" id="538381.GCA_001696535_03712"/>
<protein>
    <submittedName>
        <fullName evidence="2">Glyoxalase/Bleomycin resistance protein/Dioxygenase superfamily protein</fullName>
    </submittedName>
</protein>
<dbReference type="PANTHER" id="PTHR35006:SF1">
    <property type="entry name" value="BLL2941 PROTEIN"/>
    <property type="match status" value="1"/>
</dbReference>
<dbReference type="EMBL" id="OBML01000007">
    <property type="protein sequence ID" value="SOC13451.1"/>
    <property type="molecule type" value="Genomic_DNA"/>
</dbReference>
<dbReference type="PANTHER" id="PTHR35006">
    <property type="entry name" value="GLYOXALASE FAMILY PROTEIN (AFU_ORTHOLOGUE AFUA_5G14830)"/>
    <property type="match status" value="1"/>
</dbReference>
<dbReference type="InterPro" id="IPR004360">
    <property type="entry name" value="Glyas_Fos-R_dOase_dom"/>
</dbReference>
<sequence length="134" mass="13832">MFCYATLGTTDLAGAIRFYDAVMDILGEPRCWSGETGAAWGSFDDPARGALVVGAPFDGAPASVGNGAMLALRASSEKMVADLHAAALAHGGSDEGAPGPRPQYGPAFFGGYARDPDGNKLAFVFMRPDKTDAD</sequence>
<dbReference type="RefSeq" id="WP_097175358.1">
    <property type="nucleotide sequence ID" value="NZ_OBML01000007.1"/>
</dbReference>
<feature type="domain" description="VOC" evidence="1">
    <location>
        <begin position="1"/>
        <end position="126"/>
    </location>
</feature>
<dbReference type="Proteomes" id="UP000219331">
    <property type="component" value="Unassembled WGS sequence"/>
</dbReference>
<dbReference type="CDD" id="cd07262">
    <property type="entry name" value="VOC_like"/>
    <property type="match status" value="1"/>
</dbReference>
<gene>
    <name evidence="2" type="ORF">SAMN05421512_107171</name>
</gene>
<dbReference type="SUPFAM" id="SSF54593">
    <property type="entry name" value="Glyoxalase/Bleomycin resistance protein/Dihydroxybiphenyl dioxygenase"/>
    <property type="match status" value="1"/>
</dbReference>
<reference evidence="2 3" key="1">
    <citation type="submission" date="2017-08" db="EMBL/GenBank/DDBJ databases">
        <authorList>
            <person name="de Groot N.N."/>
        </authorList>
    </citation>
    <scope>NUCLEOTIDE SEQUENCE [LARGE SCALE GENOMIC DNA]</scope>
    <source>
        <strain evidence="2 3">USBA 352</strain>
    </source>
</reference>
<dbReference type="GO" id="GO:0051213">
    <property type="term" value="F:dioxygenase activity"/>
    <property type="evidence" value="ECO:0007669"/>
    <property type="project" value="UniProtKB-KW"/>
</dbReference>
<dbReference type="Pfam" id="PF00903">
    <property type="entry name" value="Glyoxalase"/>
    <property type="match status" value="1"/>
</dbReference>
<dbReference type="OrthoDB" id="9807407at2"/>
<dbReference type="Gene3D" id="3.10.180.10">
    <property type="entry name" value="2,3-Dihydroxybiphenyl 1,2-Dioxygenase, domain 1"/>
    <property type="match status" value="1"/>
</dbReference>
<name>A0A285SXP7_9HYPH</name>
<dbReference type="InterPro" id="IPR029068">
    <property type="entry name" value="Glyas_Bleomycin-R_OHBP_Dase"/>
</dbReference>
<keyword evidence="2" id="KW-0560">Oxidoreductase</keyword>
<evidence type="ECO:0000259" key="1">
    <source>
        <dbReference type="PROSITE" id="PS51819"/>
    </source>
</evidence>
<keyword evidence="2" id="KW-0223">Dioxygenase</keyword>
<proteinExistence type="predicted"/>
<keyword evidence="3" id="KW-1185">Reference proteome</keyword>
<evidence type="ECO:0000313" key="3">
    <source>
        <dbReference type="Proteomes" id="UP000219331"/>
    </source>
</evidence>
<organism evidence="2 3">
    <name type="scientific">Stappia indica</name>
    <dbReference type="NCBI Taxonomy" id="538381"/>
    <lineage>
        <taxon>Bacteria</taxon>
        <taxon>Pseudomonadati</taxon>
        <taxon>Pseudomonadota</taxon>
        <taxon>Alphaproteobacteria</taxon>
        <taxon>Hyphomicrobiales</taxon>
        <taxon>Stappiaceae</taxon>
        <taxon>Stappia</taxon>
    </lineage>
</organism>
<evidence type="ECO:0000313" key="2">
    <source>
        <dbReference type="EMBL" id="SOC13451.1"/>
    </source>
</evidence>